<proteinExistence type="predicted"/>
<organism evidence="2 3">
    <name type="scientific">Diploscapter pachys</name>
    <dbReference type="NCBI Taxonomy" id="2018661"/>
    <lineage>
        <taxon>Eukaryota</taxon>
        <taxon>Metazoa</taxon>
        <taxon>Ecdysozoa</taxon>
        <taxon>Nematoda</taxon>
        <taxon>Chromadorea</taxon>
        <taxon>Rhabditida</taxon>
        <taxon>Rhabditina</taxon>
        <taxon>Rhabditomorpha</taxon>
        <taxon>Rhabditoidea</taxon>
        <taxon>Rhabditidae</taxon>
        <taxon>Diploscapter</taxon>
    </lineage>
</organism>
<name>A0A2A2KKL8_9BILA</name>
<protein>
    <submittedName>
        <fullName evidence="2">Uncharacterized protein</fullName>
    </submittedName>
</protein>
<sequence>MDQVEGKHIEVKAGGKLKANDIAAETFDGEAEKNVDLGKMKVTKEATVKSKTGDVSLLDKVDAEKMKISAANSVNLVADGAYRADHKFGSLSIDCKKMDGEKTKQLLEGSDVFKSMEVRDSLDLAMTDERLILGNLSRNCSLSLKFKEIDIIGKVSTSKSFRAEAENDVSLQRGAEVKSAGSTELVSKKGSINMTAATVQGNDVLVDAAKDVNILAYKTTDSRAEASYIKGGDGKEYGDQGRKKAVQIKAGRNVDVYASHVGGKGDVIMQAKGNITTRAATTERSHTTSKRSGLFGMNKTTTTTKWTDVDRSSIKSSGGKIIMHSEEGSITSTATDIHGKDSAYLHAKHDVKLLDLVTRKVTTTDSSSWWGLSNSHSEKTQELSAGTSLVTKSDDPSIIKSDLGNVLVEGSTIDCQGDLDIIAENGRVDFKERVLNTWETTETSSFNPLKMSFTAERANTRTQQVAGSSVNAKNLEVKAKAFKCEGLTINTIEDMVIDAEEVDFRGIRLESETSYESLTIGLKPTSLSVNIDIETRNSSAKEYMNQQTNVGGKMQFKNVKNVRLTDANINADEFASDTAINMEITSNVSTYTESSTKVGVEIGFSMVGGVAVPIPGVDIDESDSSAAMVKQASGIHSRKSITKDLKVKQLKMTGGQVTSKGDIEEFAEEVETIDVEEFQKSSSKSTSLKIGTDKGKVSNVSFGHLETNSLQKGVLKSSMLSGTGKVASKYQNRVNTDVNSIRQVTHKETNTKGFKTQVGKDGMKFQANEVGAGMVYSKDKGFEAEVKAKNFEASVGYDKGKGGKAKVKTATTEHSIKITKDQQTVAIKQGGKEFLVDVSKDGGEVKIGDGESGLHLKGNVKDKSAQLEVKGADTHLNIGASKKGANIDFKDGDNRFNVGADLEKQKANVNIKADGTEIGVNASNSGNASFNLNANGTEIGANASSSGLGANFQHGDTKFGLGANLNDKNASFNLNADGTEIGANASSSGVKANFQDGDTKFGLGANLNDKNASFNLNANGTEIGANASSSGVKANFQDGDTKFGLGANLNDKNASFNLNANGTEIGANASSSGLGANFQHGDTKFGLGANLSDKNASFNLNADGTEIGANASSSGVKANFQKDQSKLQFGAGKEGTNFSMQEGETKFKIVTDSKDQRANFSFKNNGTEIGGEAGRSGVKAGVQDKKSKLNFDADKEGVKLGLQEDDAKLNMGVDLEGKKLMTQFEKGEDKINFEMEPDFKEDGPNFKVKSQINDHALDAELQNTKIQTSYENGNTRINVETDLENIESSSKVDAKVGDFAINLETNEKEFKANASKGESSFKVELDKECDEIKVDTEFEVEGQPIKAKFDGEDLDIDFE</sequence>
<feature type="region of interest" description="Disordered" evidence="1">
    <location>
        <begin position="278"/>
        <end position="297"/>
    </location>
</feature>
<dbReference type="Pfam" id="PF13332">
    <property type="entry name" value="Fil_haemagg_2"/>
    <property type="match status" value="2"/>
</dbReference>
<dbReference type="InterPro" id="IPR025157">
    <property type="entry name" value="Hemagglutinin_rpt"/>
</dbReference>
<keyword evidence="3" id="KW-1185">Reference proteome</keyword>
<accession>A0A2A2KKL8</accession>
<evidence type="ECO:0000313" key="2">
    <source>
        <dbReference type="EMBL" id="PAV74413.1"/>
    </source>
</evidence>
<comment type="caution">
    <text evidence="2">The sequence shown here is derived from an EMBL/GenBank/DDBJ whole genome shotgun (WGS) entry which is preliminary data.</text>
</comment>
<evidence type="ECO:0000256" key="1">
    <source>
        <dbReference type="SAM" id="MobiDB-lite"/>
    </source>
</evidence>
<dbReference type="Proteomes" id="UP000218231">
    <property type="component" value="Unassembled WGS sequence"/>
</dbReference>
<dbReference type="GO" id="GO:0003824">
    <property type="term" value="F:catalytic activity"/>
    <property type="evidence" value="ECO:0007669"/>
    <property type="project" value="UniProtKB-ARBA"/>
</dbReference>
<dbReference type="EMBL" id="LIAE01008334">
    <property type="protein sequence ID" value="PAV74413.1"/>
    <property type="molecule type" value="Genomic_DNA"/>
</dbReference>
<gene>
    <name evidence="2" type="ORF">WR25_08943</name>
</gene>
<evidence type="ECO:0000313" key="3">
    <source>
        <dbReference type="Proteomes" id="UP000218231"/>
    </source>
</evidence>
<dbReference type="OrthoDB" id="5974475at2759"/>
<reference evidence="2 3" key="1">
    <citation type="journal article" date="2017" name="Curr. Biol.">
        <title>Genome architecture and evolution of a unichromosomal asexual nematode.</title>
        <authorList>
            <person name="Fradin H."/>
            <person name="Zegar C."/>
            <person name="Gutwein M."/>
            <person name="Lucas J."/>
            <person name="Kovtun M."/>
            <person name="Corcoran D."/>
            <person name="Baugh L.R."/>
            <person name="Kiontke K."/>
            <person name="Gunsalus K."/>
            <person name="Fitch D.H."/>
            <person name="Piano F."/>
        </authorList>
    </citation>
    <scope>NUCLEOTIDE SEQUENCE [LARGE SCALE GENOMIC DNA]</scope>
    <source>
        <strain evidence="2">PF1309</strain>
    </source>
</reference>